<evidence type="ECO:0000256" key="6">
    <source>
        <dbReference type="SAM" id="Phobius"/>
    </source>
</evidence>
<dbReference type="OrthoDB" id="493991at2"/>
<dbReference type="EMBL" id="NCXK01000002">
    <property type="protein sequence ID" value="PAK78911.1"/>
    <property type="molecule type" value="Genomic_DNA"/>
</dbReference>
<evidence type="ECO:0000313" key="7">
    <source>
        <dbReference type="EMBL" id="PAK78911.1"/>
    </source>
</evidence>
<dbReference type="InterPro" id="IPR050833">
    <property type="entry name" value="Poly_Biosynth_Transport"/>
</dbReference>
<keyword evidence="2" id="KW-1003">Cell membrane</keyword>
<dbReference type="Proteomes" id="UP000216151">
    <property type="component" value="Unassembled WGS sequence"/>
</dbReference>
<feature type="transmembrane region" description="Helical" evidence="6">
    <location>
        <begin position="182"/>
        <end position="205"/>
    </location>
</feature>
<comment type="subcellular location">
    <subcellularLocation>
        <location evidence="1">Cell membrane</location>
        <topology evidence="1">Multi-pass membrane protein</topology>
    </subcellularLocation>
</comment>
<dbReference type="PANTHER" id="PTHR30250">
    <property type="entry name" value="PST FAMILY PREDICTED COLANIC ACID TRANSPORTER"/>
    <property type="match status" value="1"/>
</dbReference>
<feature type="transmembrane region" description="Helical" evidence="6">
    <location>
        <begin position="347"/>
        <end position="365"/>
    </location>
</feature>
<feature type="transmembrane region" description="Helical" evidence="6">
    <location>
        <begin position="12"/>
        <end position="35"/>
    </location>
</feature>
<feature type="transmembrane region" description="Helical" evidence="6">
    <location>
        <begin position="155"/>
        <end position="176"/>
    </location>
</feature>
<keyword evidence="8" id="KW-1185">Reference proteome</keyword>
<evidence type="ECO:0008006" key="9">
    <source>
        <dbReference type="Google" id="ProtNLM"/>
    </source>
</evidence>
<feature type="transmembrane region" description="Helical" evidence="6">
    <location>
        <begin position="402"/>
        <end position="427"/>
    </location>
</feature>
<gene>
    <name evidence="7" type="ORF">B8X00_03225</name>
</gene>
<evidence type="ECO:0000256" key="3">
    <source>
        <dbReference type="ARBA" id="ARBA00022692"/>
    </source>
</evidence>
<evidence type="ECO:0000256" key="2">
    <source>
        <dbReference type="ARBA" id="ARBA00022475"/>
    </source>
</evidence>
<feature type="transmembrane region" description="Helical" evidence="6">
    <location>
        <begin position="124"/>
        <end position="143"/>
    </location>
</feature>
<name>A0A269Y1B3_9PROT</name>
<sequence length="435" mass="48226">MASDKSLFNSIFRNVGFLTAGRIGNALCSFIYISLAVRTLGLADFGLLILIHSLASAASMVSRMQSWQTLIHFGSEAFARKDIPLIKQVIGFSIRLDTLSAAIALSLGIVLVLIYGTLASWPQHIITLALLYAFCSPFMYTGWSNGILRLSGKFHVAPIIDFLCSTFQTSATFVGYKLHYTLGYFLLIWGLTRVIDYAGSVCFALSSIKMNIFKIYAHAFHNRKWKLPGMWDFTRNVTLNQTLGSVSGQIATLIIGGHLGPADAAIFRVSRQIADGIATPAQLLTPVLYPELIKMRDQNNWRGLKKLTFIMFSALLLLSSALIVLSFFSGGKIFSFMFHETIENSSLYISMMLVATACNLLLVPLDPLLTVMNRVRFLTLNRTVITVLYFPVLYIFTSQMGLYGACIATVLSSAGVLLSRFVGIWLFKNDLRHRG</sequence>
<organism evidence="7 8">
    <name type="scientific">Acetobacter fabarum</name>
    <dbReference type="NCBI Taxonomy" id="483199"/>
    <lineage>
        <taxon>Bacteria</taxon>
        <taxon>Pseudomonadati</taxon>
        <taxon>Pseudomonadota</taxon>
        <taxon>Alphaproteobacteria</taxon>
        <taxon>Acetobacterales</taxon>
        <taxon>Acetobacteraceae</taxon>
        <taxon>Acetobacter</taxon>
    </lineage>
</organism>
<accession>A0A269Y1B3</accession>
<evidence type="ECO:0000256" key="5">
    <source>
        <dbReference type="ARBA" id="ARBA00023136"/>
    </source>
</evidence>
<reference evidence="7 8" key="1">
    <citation type="submission" date="2017-04" db="EMBL/GenBank/DDBJ databases">
        <title>Kefir bacterial isolates.</title>
        <authorList>
            <person name="Kim Y."/>
            <person name="Blasche S."/>
            <person name="Patil K.R."/>
        </authorList>
    </citation>
    <scope>NUCLEOTIDE SEQUENCE [LARGE SCALE GENOMIC DNA]</scope>
    <source>
        <strain evidence="7 8">KR</strain>
    </source>
</reference>
<protein>
    <recommendedName>
        <fullName evidence="9">Polysaccharide biosynthesis protein C-terminal domain-containing protein</fullName>
    </recommendedName>
</protein>
<keyword evidence="5 6" id="KW-0472">Membrane</keyword>
<dbReference type="PANTHER" id="PTHR30250:SF11">
    <property type="entry name" value="O-ANTIGEN TRANSPORTER-RELATED"/>
    <property type="match status" value="1"/>
</dbReference>
<keyword evidence="3 6" id="KW-0812">Transmembrane</keyword>
<evidence type="ECO:0000256" key="1">
    <source>
        <dbReference type="ARBA" id="ARBA00004651"/>
    </source>
</evidence>
<comment type="caution">
    <text evidence="7">The sequence shown here is derived from an EMBL/GenBank/DDBJ whole genome shotgun (WGS) entry which is preliminary data.</text>
</comment>
<evidence type="ECO:0000313" key="8">
    <source>
        <dbReference type="Proteomes" id="UP000216151"/>
    </source>
</evidence>
<feature type="transmembrane region" description="Helical" evidence="6">
    <location>
        <begin position="96"/>
        <end position="118"/>
    </location>
</feature>
<dbReference type="GO" id="GO:0005886">
    <property type="term" value="C:plasma membrane"/>
    <property type="evidence" value="ECO:0007669"/>
    <property type="project" value="UniProtKB-SubCell"/>
</dbReference>
<feature type="transmembrane region" description="Helical" evidence="6">
    <location>
        <begin position="377"/>
        <end position="396"/>
    </location>
</feature>
<proteinExistence type="predicted"/>
<feature type="transmembrane region" description="Helical" evidence="6">
    <location>
        <begin position="307"/>
        <end position="327"/>
    </location>
</feature>
<evidence type="ECO:0000256" key="4">
    <source>
        <dbReference type="ARBA" id="ARBA00022989"/>
    </source>
</evidence>
<keyword evidence="4 6" id="KW-1133">Transmembrane helix</keyword>
<dbReference type="AlphaFoldDB" id="A0A269Y1B3"/>